<reference evidence="3" key="1">
    <citation type="journal article" date="2011" name="Nature">
        <title>Genome sequence and analysis of the tuber crop potato.</title>
        <authorList>
            <consortium name="The Potato Genome Sequencing Consortium"/>
        </authorList>
    </citation>
    <scope>NUCLEOTIDE SEQUENCE [LARGE SCALE GENOMIC DNA]</scope>
    <source>
        <strain evidence="3">cv. DM1-3 516 R44</strain>
    </source>
</reference>
<dbReference type="AlphaFoldDB" id="M1DCR8"/>
<accession>M1DCR8</accession>
<dbReference type="Proteomes" id="UP000011115">
    <property type="component" value="Unassembled WGS sequence"/>
</dbReference>
<feature type="region of interest" description="Disordered" evidence="1">
    <location>
        <begin position="46"/>
        <end position="67"/>
    </location>
</feature>
<sequence length="93" mass="10584">MVRKWFRAIEPRAPNHGPWSDQWPVGQAVVLAFRFCLGSAIHRPHLRNEGDNLQRAQPYPSSTSSGFQKQNRFYTLQTRQDHKGSPDAVIGLA</sequence>
<reference evidence="2" key="2">
    <citation type="submission" date="2015-06" db="UniProtKB">
        <authorList>
            <consortium name="EnsemblPlants"/>
        </authorList>
    </citation>
    <scope>IDENTIFICATION</scope>
    <source>
        <strain evidence="2">DM1-3 516 R44</strain>
    </source>
</reference>
<evidence type="ECO:0000313" key="3">
    <source>
        <dbReference type="Proteomes" id="UP000011115"/>
    </source>
</evidence>
<dbReference type="Gramene" id="PGSC0003DMT400086910">
    <property type="protein sequence ID" value="PGSC0003DMT400086910"/>
    <property type="gene ID" value="PGSC0003DMG400036481"/>
</dbReference>
<dbReference type="HOGENOM" id="CLU_2403872_0_0_1"/>
<evidence type="ECO:0000256" key="1">
    <source>
        <dbReference type="SAM" id="MobiDB-lite"/>
    </source>
</evidence>
<proteinExistence type="predicted"/>
<name>M1DCR8_SOLTU</name>
<dbReference type="PaxDb" id="4113-PGSC0003DMT400086910"/>
<dbReference type="InParanoid" id="M1DCR8"/>
<dbReference type="EnsemblPlants" id="PGSC0003DMT400086910">
    <property type="protein sequence ID" value="PGSC0003DMT400086910"/>
    <property type="gene ID" value="PGSC0003DMG400036481"/>
</dbReference>
<protein>
    <submittedName>
        <fullName evidence="2">Uncharacterized protein</fullName>
    </submittedName>
</protein>
<evidence type="ECO:0000313" key="2">
    <source>
        <dbReference type="EnsemblPlants" id="PGSC0003DMT400086910"/>
    </source>
</evidence>
<organism evidence="2 3">
    <name type="scientific">Solanum tuberosum</name>
    <name type="common">Potato</name>
    <dbReference type="NCBI Taxonomy" id="4113"/>
    <lineage>
        <taxon>Eukaryota</taxon>
        <taxon>Viridiplantae</taxon>
        <taxon>Streptophyta</taxon>
        <taxon>Embryophyta</taxon>
        <taxon>Tracheophyta</taxon>
        <taxon>Spermatophyta</taxon>
        <taxon>Magnoliopsida</taxon>
        <taxon>eudicotyledons</taxon>
        <taxon>Gunneridae</taxon>
        <taxon>Pentapetalae</taxon>
        <taxon>asterids</taxon>
        <taxon>lamiids</taxon>
        <taxon>Solanales</taxon>
        <taxon>Solanaceae</taxon>
        <taxon>Solanoideae</taxon>
        <taxon>Solaneae</taxon>
        <taxon>Solanum</taxon>
    </lineage>
</organism>
<keyword evidence="3" id="KW-1185">Reference proteome</keyword>